<dbReference type="GeneTree" id="ENSGT00390000009255"/>
<protein>
    <submittedName>
        <fullName evidence="2">RNA exonuclease 2</fullName>
    </submittedName>
</protein>
<reference evidence="2 3" key="1">
    <citation type="journal article" date="2007" name="Nature">
        <title>Genome of the marsupial Monodelphis domestica reveals innovation in non-coding sequences.</title>
        <authorList>
            <person name="Mikkelsen T.S."/>
            <person name="Wakefield M.J."/>
            <person name="Aken B."/>
            <person name="Amemiya C.T."/>
            <person name="Chang J.L."/>
            <person name="Duke S."/>
            <person name="Garber M."/>
            <person name="Gentles A.J."/>
            <person name="Goodstadt L."/>
            <person name="Heger A."/>
            <person name="Jurka J."/>
            <person name="Kamal M."/>
            <person name="Mauceli E."/>
            <person name="Searle S.M."/>
            <person name="Sharpe T."/>
            <person name="Baker M.L."/>
            <person name="Batzer M.A."/>
            <person name="Benos P.V."/>
            <person name="Belov K."/>
            <person name="Clamp M."/>
            <person name="Cook A."/>
            <person name="Cuff J."/>
            <person name="Das R."/>
            <person name="Davidow L."/>
            <person name="Deakin J.E."/>
            <person name="Fazzari M.J."/>
            <person name="Glass J.L."/>
            <person name="Grabherr M."/>
            <person name="Greally J.M."/>
            <person name="Gu W."/>
            <person name="Hore T.A."/>
            <person name="Huttley G.A."/>
            <person name="Kleber M."/>
            <person name="Jirtle R.L."/>
            <person name="Koina E."/>
            <person name="Lee J.T."/>
            <person name="Mahony S."/>
            <person name="Marra M.A."/>
            <person name="Miller R.D."/>
            <person name="Nicholls R.D."/>
            <person name="Oda M."/>
            <person name="Papenfuss A.T."/>
            <person name="Parra Z.E."/>
            <person name="Pollock D.D."/>
            <person name="Ray D.A."/>
            <person name="Schein J.E."/>
            <person name="Speed T.P."/>
            <person name="Thompson K."/>
            <person name="VandeBerg J.L."/>
            <person name="Wade C.M."/>
            <person name="Walker J.A."/>
            <person name="Waters P.D."/>
            <person name="Webber C."/>
            <person name="Weidman J.R."/>
            <person name="Xie X."/>
            <person name="Zody M.C."/>
            <person name="Baldwin J."/>
            <person name="Abdouelleil A."/>
            <person name="Abdulkadir J."/>
            <person name="Abebe A."/>
            <person name="Abera B."/>
            <person name="Abreu J."/>
            <person name="Acer S.C."/>
            <person name="Aftuck L."/>
            <person name="Alexander A."/>
            <person name="An P."/>
            <person name="Anderson E."/>
            <person name="Anderson S."/>
            <person name="Arachi H."/>
            <person name="Azer M."/>
            <person name="Bachantsang P."/>
            <person name="Barry A."/>
            <person name="Bayul T."/>
            <person name="Berlin A."/>
            <person name="Bessette D."/>
            <person name="Bloom T."/>
            <person name="Bloom T."/>
            <person name="Boguslavskiy L."/>
            <person name="Bonnet C."/>
            <person name="Boukhgalter B."/>
            <person name="Bourzgui I."/>
            <person name="Brown A."/>
            <person name="Cahill P."/>
            <person name="Channer S."/>
            <person name="Cheshatsang Y."/>
            <person name="Chuda L."/>
            <person name="Citroen M."/>
            <person name="Collymore A."/>
            <person name="Cooke P."/>
            <person name="Costello M."/>
            <person name="D'Aco K."/>
            <person name="Daza R."/>
            <person name="De Haan G."/>
            <person name="DeGray S."/>
            <person name="DeMaso C."/>
            <person name="Dhargay N."/>
            <person name="Dooley K."/>
            <person name="Dooley E."/>
            <person name="Doricent M."/>
            <person name="Dorje P."/>
            <person name="Dorjee K."/>
            <person name="Dupes A."/>
            <person name="Elong R."/>
            <person name="Falk J."/>
            <person name="Farina A."/>
            <person name="Faro S."/>
            <person name="Ferguson D."/>
            <person name="Fisher S."/>
            <person name="Foley C.D."/>
            <person name="Franke A."/>
            <person name="Friedrich D."/>
            <person name="Gadbois L."/>
            <person name="Gearin G."/>
            <person name="Gearin C.R."/>
            <person name="Giannoukos G."/>
            <person name="Goode T."/>
            <person name="Graham J."/>
            <person name="Grandbois E."/>
            <person name="Grewal S."/>
            <person name="Gyaltsen K."/>
            <person name="Hafez N."/>
            <person name="Hagos B."/>
            <person name="Hall J."/>
            <person name="Henson C."/>
            <person name="Hollinger A."/>
            <person name="Honan T."/>
            <person name="Huard M.D."/>
            <person name="Hughes L."/>
            <person name="Hurhula B."/>
            <person name="Husby M.E."/>
            <person name="Kamat A."/>
            <person name="Kanga B."/>
            <person name="Kashin S."/>
            <person name="Khazanovich D."/>
            <person name="Kisner P."/>
            <person name="Lance K."/>
            <person name="Lara M."/>
            <person name="Lee W."/>
            <person name="Lennon N."/>
            <person name="Letendre F."/>
            <person name="LeVine R."/>
            <person name="Lipovsky A."/>
            <person name="Liu X."/>
            <person name="Liu J."/>
            <person name="Liu S."/>
            <person name="Lokyitsang T."/>
            <person name="Lokyitsang Y."/>
            <person name="Lubonja R."/>
            <person name="Lui A."/>
            <person name="MacDonald P."/>
            <person name="Magnisalis V."/>
            <person name="Maru K."/>
            <person name="Matthews C."/>
            <person name="McCusker W."/>
            <person name="McDonough S."/>
            <person name="Mehta T."/>
            <person name="Meldrim J."/>
            <person name="Meneus L."/>
            <person name="Mihai O."/>
            <person name="Mihalev A."/>
            <person name="Mihova T."/>
            <person name="Mittelman R."/>
            <person name="Mlenga V."/>
            <person name="Montmayeur A."/>
            <person name="Mulrain L."/>
            <person name="Navidi A."/>
            <person name="Naylor J."/>
            <person name="Negash T."/>
            <person name="Nguyen T."/>
            <person name="Nguyen N."/>
            <person name="Nicol R."/>
            <person name="Norbu C."/>
            <person name="Norbu N."/>
            <person name="Novod N."/>
            <person name="O'Neill B."/>
            <person name="Osman S."/>
            <person name="Markiewicz E."/>
            <person name="Oyono O.L."/>
            <person name="Patti C."/>
            <person name="Phunkhang P."/>
            <person name="Pierre F."/>
            <person name="Priest M."/>
            <person name="Raghuraman S."/>
            <person name="Rege F."/>
            <person name="Reyes R."/>
            <person name="Rise C."/>
            <person name="Rogov P."/>
            <person name="Ross K."/>
            <person name="Ryan E."/>
            <person name="Settipalli S."/>
            <person name="Shea T."/>
            <person name="Sherpa N."/>
            <person name="Shi L."/>
            <person name="Shih D."/>
            <person name="Sparrow T."/>
            <person name="Spaulding J."/>
            <person name="Stalker J."/>
            <person name="Stange-Thomann N."/>
            <person name="Stavropoulos S."/>
            <person name="Stone C."/>
            <person name="Strader C."/>
            <person name="Tesfaye S."/>
            <person name="Thomson T."/>
            <person name="Thoulutsang Y."/>
            <person name="Thoulutsang D."/>
            <person name="Topham K."/>
            <person name="Topping I."/>
            <person name="Tsamla T."/>
            <person name="Vassiliev H."/>
            <person name="Vo A."/>
            <person name="Wangchuk T."/>
            <person name="Wangdi T."/>
            <person name="Weiand M."/>
            <person name="Wilkinson J."/>
            <person name="Wilson A."/>
            <person name="Yadav S."/>
            <person name="Young G."/>
            <person name="Yu Q."/>
            <person name="Zembek L."/>
            <person name="Zhong D."/>
            <person name="Zimmer A."/>
            <person name="Zwirko Z."/>
            <person name="Jaffe D.B."/>
            <person name="Alvarez P."/>
            <person name="Brockman W."/>
            <person name="Butler J."/>
            <person name="Chin C."/>
            <person name="Gnerre S."/>
            <person name="MacCallum I."/>
            <person name="Graves J.A."/>
            <person name="Ponting C.P."/>
            <person name="Breen M."/>
            <person name="Samollow P.B."/>
            <person name="Lander E.S."/>
            <person name="Lindblad-Toh K."/>
        </authorList>
    </citation>
    <scope>NUCLEOTIDE SEQUENCE [LARGE SCALE GENOMIC DNA]</scope>
</reference>
<feature type="domain" description="Exonuclease" evidence="1">
    <location>
        <begin position="43"/>
        <end position="72"/>
    </location>
</feature>
<dbReference type="Pfam" id="PF00929">
    <property type="entry name" value="RNase_T"/>
    <property type="match status" value="1"/>
</dbReference>
<dbReference type="SUPFAM" id="SSF53098">
    <property type="entry name" value="Ribonuclease H-like"/>
    <property type="match status" value="1"/>
</dbReference>
<evidence type="ECO:0000259" key="1">
    <source>
        <dbReference type="Pfam" id="PF00929"/>
    </source>
</evidence>
<dbReference type="InterPro" id="IPR013520">
    <property type="entry name" value="Ribonucl_H"/>
</dbReference>
<reference evidence="2" key="2">
    <citation type="submission" date="2025-08" db="UniProtKB">
        <authorList>
            <consortium name="Ensembl"/>
        </authorList>
    </citation>
    <scope>IDENTIFICATION</scope>
</reference>
<keyword evidence="3" id="KW-1185">Reference proteome</keyword>
<dbReference type="Proteomes" id="UP000002280">
    <property type="component" value="Chromosome 4"/>
</dbReference>
<accession>A0A5F8GEC1</accession>
<dbReference type="GO" id="GO:0003676">
    <property type="term" value="F:nucleic acid binding"/>
    <property type="evidence" value="ECO:0007669"/>
    <property type="project" value="InterPro"/>
</dbReference>
<dbReference type="InterPro" id="IPR012337">
    <property type="entry name" value="RNaseH-like_sf"/>
</dbReference>
<reference evidence="2" key="3">
    <citation type="submission" date="2025-09" db="UniProtKB">
        <authorList>
            <consortium name="Ensembl"/>
        </authorList>
    </citation>
    <scope>IDENTIFICATION</scope>
</reference>
<evidence type="ECO:0000313" key="2">
    <source>
        <dbReference type="Ensembl" id="ENSMODP00000045764.1"/>
    </source>
</evidence>
<sequence>MRSGFLRSVLLRNLAGSGGRLGARGLRDGAAMAAGESMAQRMVWVDLEMTGLDIEKDQIIEMACLITDSDLNILAEGIG</sequence>
<dbReference type="AlphaFoldDB" id="A0A5F8GEC1"/>
<dbReference type="Ensembl" id="ENSMODT00000060836.1">
    <property type="protein sequence ID" value="ENSMODP00000045764.1"/>
    <property type="gene ID" value="ENSMODG00000013913.2"/>
</dbReference>
<dbReference type="InterPro" id="IPR036397">
    <property type="entry name" value="RNaseH_sf"/>
</dbReference>
<dbReference type="Gene3D" id="3.30.420.10">
    <property type="entry name" value="Ribonuclease H-like superfamily/Ribonuclease H"/>
    <property type="match status" value="1"/>
</dbReference>
<dbReference type="Bgee" id="ENSMODG00000013913">
    <property type="expression patterns" value="Expressed in skeleton of lower jaw and 19 other cell types or tissues"/>
</dbReference>
<name>A0A5F8GEC1_MONDO</name>
<proteinExistence type="predicted"/>
<evidence type="ECO:0000313" key="3">
    <source>
        <dbReference type="Proteomes" id="UP000002280"/>
    </source>
</evidence>
<organism evidence="2 3">
    <name type="scientific">Monodelphis domestica</name>
    <name type="common">Gray short-tailed opossum</name>
    <dbReference type="NCBI Taxonomy" id="13616"/>
    <lineage>
        <taxon>Eukaryota</taxon>
        <taxon>Metazoa</taxon>
        <taxon>Chordata</taxon>
        <taxon>Craniata</taxon>
        <taxon>Vertebrata</taxon>
        <taxon>Euteleostomi</taxon>
        <taxon>Mammalia</taxon>
        <taxon>Metatheria</taxon>
        <taxon>Didelphimorphia</taxon>
        <taxon>Didelphidae</taxon>
        <taxon>Monodelphis</taxon>
    </lineage>
</organism>
<gene>
    <name evidence="2" type="primary">REXO2</name>
</gene>